<evidence type="ECO:0000313" key="1">
    <source>
        <dbReference type="EMBL" id="KAK9529677.1"/>
    </source>
</evidence>
<dbReference type="EMBL" id="JBCEZU010000111">
    <property type="protein sequence ID" value="KAK9529677.1"/>
    <property type="molecule type" value="Genomic_DNA"/>
</dbReference>
<evidence type="ECO:0000313" key="2">
    <source>
        <dbReference type="Proteomes" id="UP001488805"/>
    </source>
</evidence>
<organism evidence="1 2">
    <name type="scientific">Zoarces viviparus</name>
    <name type="common">Viviparous eelpout</name>
    <name type="synonym">Blennius viviparus</name>
    <dbReference type="NCBI Taxonomy" id="48416"/>
    <lineage>
        <taxon>Eukaryota</taxon>
        <taxon>Metazoa</taxon>
        <taxon>Chordata</taxon>
        <taxon>Craniata</taxon>
        <taxon>Vertebrata</taxon>
        <taxon>Euteleostomi</taxon>
        <taxon>Actinopterygii</taxon>
        <taxon>Neopterygii</taxon>
        <taxon>Teleostei</taxon>
        <taxon>Neoteleostei</taxon>
        <taxon>Acanthomorphata</taxon>
        <taxon>Eupercaria</taxon>
        <taxon>Perciformes</taxon>
        <taxon>Cottioidei</taxon>
        <taxon>Zoarcales</taxon>
        <taxon>Zoarcidae</taxon>
        <taxon>Zoarcinae</taxon>
        <taxon>Zoarces</taxon>
    </lineage>
</organism>
<gene>
    <name evidence="1" type="ORF">VZT92_013756</name>
</gene>
<sequence length="75" mass="8161">MSRGGTQSLAEPPVHTLLSTLADTLRCCCSVSSRLRQQDETLELYLALLAEAPPLQVCDRTSGNETGPNTPRRFS</sequence>
<protein>
    <submittedName>
        <fullName evidence="1">Uncharacterized protein</fullName>
    </submittedName>
</protein>
<dbReference type="AlphaFoldDB" id="A0AAW1F5P7"/>
<comment type="caution">
    <text evidence="1">The sequence shown here is derived from an EMBL/GenBank/DDBJ whole genome shotgun (WGS) entry which is preliminary data.</text>
</comment>
<dbReference type="Proteomes" id="UP001488805">
    <property type="component" value="Unassembled WGS sequence"/>
</dbReference>
<reference evidence="1 2" key="1">
    <citation type="journal article" date="2024" name="Genome Biol. Evol.">
        <title>Chromosome-level genome assembly of the viviparous eelpout Zoarces viviparus.</title>
        <authorList>
            <person name="Fuhrmann N."/>
            <person name="Brasseur M.V."/>
            <person name="Bakowski C.E."/>
            <person name="Podsiadlowski L."/>
            <person name="Prost S."/>
            <person name="Krehenwinkel H."/>
            <person name="Mayer C."/>
        </authorList>
    </citation>
    <scope>NUCLEOTIDE SEQUENCE [LARGE SCALE GENOMIC DNA]</scope>
    <source>
        <strain evidence="1">NO-MEL_2022_Ind0_liver</strain>
    </source>
</reference>
<accession>A0AAW1F5P7</accession>
<name>A0AAW1F5P7_ZOAVI</name>
<keyword evidence="2" id="KW-1185">Reference proteome</keyword>
<proteinExistence type="predicted"/>